<evidence type="ECO:0000313" key="2">
    <source>
        <dbReference type="EMBL" id="KAK9166829.1"/>
    </source>
</evidence>
<feature type="compositionally biased region" description="Polar residues" evidence="1">
    <location>
        <begin position="51"/>
        <end position="64"/>
    </location>
</feature>
<gene>
    <name evidence="2" type="ORF">Scep_002020</name>
</gene>
<evidence type="ECO:0000313" key="3">
    <source>
        <dbReference type="Proteomes" id="UP001419268"/>
    </source>
</evidence>
<accession>A0AAP0LD55</accession>
<protein>
    <submittedName>
        <fullName evidence="2">Uncharacterized protein</fullName>
    </submittedName>
</protein>
<sequence length="117" mass="12672">MQRGPAAGDARGEESRQRGSVSHSPAARPNPGETTGSARAVRRGDKGSGDDGQQATRTVSSDSGIDQRVAGRQRSATQRTNQHHRDERHGVTTELRQDLTAALFKKGGREREREIPC</sequence>
<name>A0AAP0LD55_9MAGN</name>
<feature type="compositionally biased region" description="Basic and acidic residues" evidence="1">
    <location>
        <begin position="83"/>
        <end position="96"/>
    </location>
</feature>
<dbReference type="EMBL" id="JBBNAG010000001">
    <property type="protein sequence ID" value="KAK9166829.1"/>
    <property type="molecule type" value="Genomic_DNA"/>
</dbReference>
<reference evidence="2 3" key="1">
    <citation type="submission" date="2024-01" db="EMBL/GenBank/DDBJ databases">
        <title>Genome assemblies of Stephania.</title>
        <authorList>
            <person name="Yang L."/>
        </authorList>
    </citation>
    <scope>NUCLEOTIDE SEQUENCE [LARGE SCALE GENOMIC DNA]</scope>
    <source>
        <strain evidence="2">JXDWG</strain>
        <tissue evidence="2">Leaf</tissue>
    </source>
</reference>
<keyword evidence="3" id="KW-1185">Reference proteome</keyword>
<comment type="caution">
    <text evidence="2">The sequence shown here is derived from an EMBL/GenBank/DDBJ whole genome shotgun (WGS) entry which is preliminary data.</text>
</comment>
<dbReference type="Proteomes" id="UP001419268">
    <property type="component" value="Unassembled WGS sequence"/>
</dbReference>
<organism evidence="2 3">
    <name type="scientific">Stephania cephalantha</name>
    <dbReference type="NCBI Taxonomy" id="152367"/>
    <lineage>
        <taxon>Eukaryota</taxon>
        <taxon>Viridiplantae</taxon>
        <taxon>Streptophyta</taxon>
        <taxon>Embryophyta</taxon>
        <taxon>Tracheophyta</taxon>
        <taxon>Spermatophyta</taxon>
        <taxon>Magnoliopsida</taxon>
        <taxon>Ranunculales</taxon>
        <taxon>Menispermaceae</taxon>
        <taxon>Menispermoideae</taxon>
        <taxon>Cissampelideae</taxon>
        <taxon>Stephania</taxon>
    </lineage>
</organism>
<evidence type="ECO:0000256" key="1">
    <source>
        <dbReference type="SAM" id="MobiDB-lite"/>
    </source>
</evidence>
<dbReference type="AlphaFoldDB" id="A0AAP0LD55"/>
<feature type="region of interest" description="Disordered" evidence="1">
    <location>
        <begin position="1"/>
        <end position="96"/>
    </location>
</feature>
<proteinExistence type="predicted"/>